<dbReference type="HAMAP" id="MF_02093">
    <property type="entry name" value="Beta_carotene_diox"/>
    <property type="match status" value="1"/>
</dbReference>
<reference evidence="2 3" key="1">
    <citation type="submission" date="2017-06" db="EMBL/GenBank/DDBJ databases">
        <title>Reclassification of a Polynucleobacter cosmopolitanus strain isolated from tropical Lake Victoria as Polynucleobacter victoriensis comb. nov.</title>
        <authorList>
            <person name="Hahn M.W."/>
        </authorList>
    </citation>
    <scope>NUCLEOTIDE SEQUENCE [LARGE SCALE GENOMIC DNA]</scope>
    <source>
        <strain evidence="2 3">MWH-MoIso2</strain>
    </source>
</reference>
<feature type="binding site" evidence="1">
    <location>
        <position position="54"/>
    </location>
    <ligand>
        <name>Fe cation</name>
        <dbReference type="ChEBI" id="CHEBI:24875"/>
    </ligand>
</feature>
<dbReference type="Proteomes" id="UP000215188">
    <property type="component" value="Unassembled WGS sequence"/>
</dbReference>
<evidence type="ECO:0000313" key="3">
    <source>
        <dbReference type="Proteomes" id="UP000215188"/>
    </source>
</evidence>
<feature type="binding site" evidence="1">
    <location>
        <position position="110"/>
    </location>
    <ligand>
        <name>Fe cation</name>
        <dbReference type="ChEBI" id="CHEBI:24875"/>
    </ligand>
</feature>
<keyword evidence="1" id="KW-0408">Iron</keyword>
<keyword evidence="1" id="KW-0479">Metal-binding</keyword>
<keyword evidence="1" id="KW-0223">Dioxygenase</keyword>
<dbReference type="Pfam" id="PF15461">
    <property type="entry name" value="BCD"/>
    <property type="match status" value="1"/>
</dbReference>
<sequence>MVDRLMRRILLFQSNLAIVISLLVALLTLGMDSHLNSAMLLVALSLVVLLGVPHGSLDVLFARQTYQLVHVKKWIKFLGLYMVSSLLIIALWNLVPGPFFVIFLMLSAIHFSDDINLSGHQLLKLSYGFAIISLPSLINGEELTNLYGMIVDAELAQQIVLISKYVSLLLLPLLLMLFYINKVNLRNQLEISSISILFLLATPILAFTIYFCFMHSARHLVRSHFFLDSFKRQHFIYALIVPTIAVIMMGVSVWYWKLSPSFEKDLIQIIFVGLAALTVPHAWVLNKAKFSEWATSNYKKSIF</sequence>
<keyword evidence="1" id="KW-0812">Transmembrane</keyword>
<dbReference type="GO" id="GO:0005506">
    <property type="term" value="F:iron ion binding"/>
    <property type="evidence" value="ECO:0007669"/>
    <property type="project" value="UniProtKB-UniRule"/>
</dbReference>
<protein>
    <recommendedName>
        <fullName evidence="1">Probable beta-carotene 15,15'-dioxygenase</fullName>
        <ecNumber evidence="1">1.13.11.63</ecNumber>
    </recommendedName>
</protein>
<dbReference type="AlphaFoldDB" id="A0A229FUG5"/>
<keyword evidence="3" id="KW-1185">Reference proteome</keyword>
<comment type="catalytic activity">
    <reaction evidence="1">
        <text>all-trans-beta-carotene + O2 = 2 all-trans-retinal</text>
        <dbReference type="Rhea" id="RHEA:32887"/>
        <dbReference type="ChEBI" id="CHEBI:15379"/>
        <dbReference type="ChEBI" id="CHEBI:17579"/>
        <dbReference type="ChEBI" id="CHEBI:17898"/>
        <dbReference type="EC" id="1.13.11.63"/>
    </reaction>
</comment>
<dbReference type="GO" id="GO:0003834">
    <property type="term" value="F:beta-carotene 15,15'-dioxygenase activity"/>
    <property type="evidence" value="ECO:0007669"/>
    <property type="project" value="UniProtKB-EC"/>
</dbReference>
<feature type="transmembrane region" description="Helical" evidence="1">
    <location>
        <begin position="121"/>
        <end position="138"/>
    </location>
</feature>
<dbReference type="EC" id="1.13.11.63" evidence="1"/>
<keyword evidence="1" id="KW-1003">Cell membrane</keyword>
<accession>A0A229FUG5</accession>
<comment type="caution">
    <text evidence="2">The sequence shown here is derived from an EMBL/GenBank/DDBJ whole genome shotgun (WGS) entry which is preliminary data.</text>
</comment>
<feature type="transmembrane region" description="Helical" evidence="1">
    <location>
        <begin position="159"/>
        <end position="180"/>
    </location>
</feature>
<feature type="binding site" evidence="1">
    <location>
        <position position="215"/>
    </location>
    <ligand>
        <name>Fe cation</name>
        <dbReference type="ChEBI" id="CHEBI:24875"/>
    </ligand>
</feature>
<feature type="transmembrane region" description="Helical" evidence="1">
    <location>
        <begin position="234"/>
        <end position="254"/>
    </location>
</feature>
<feature type="transmembrane region" description="Helical" evidence="1">
    <location>
        <begin position="192"/>
        <end position="213"/>
    </location>
</feature>
<comment type="subcellular location">
    <subcellularLocation>
        <location evidence="1">Cell membrane</location>
        <topology evidence="1">Multi-pass membrane protein</topology>
    </subcellularLocation>
</comment>
<dbReference type="GO" id="GO:0016121">
    <property type="term" value="P:carotene catabolic process"/>
    <property type="evidence" value="ECO:0007669"/>
    <property type="project" value="UniProtKB-UniRule"/>
</dbReference>
<dbReference type="EMBL" id="NJGG01000001">
    <property type="protein sequence ID" value="OXL15584.1"/>
    <property type="molecule type" value="Genomic_DNA"/>
</dbReference>
<feature type="transmembrane region" description="Helical" evidence="1">
    <location>
        <begin position="37"/>
        <end position="57"/>
    </location>
</feature>
<feature type="transmembrane region" description="Helical" evidence="1">
    <location>
        <begin position="78"/>
        <end position="109"/>
    </location>
</feature>
<dbReference type="InterPro" id="IPR022270">
    <property type="entry name" value="Blh_diox"/>
</dbReference>
<comment type="similarity">
    <text evidence="1">Belongs to the Brp/Blh beta-carotene diooxygenase family.</text>
</comment>
<keyword evidence="1" id="KW-0560">Oxidoreductase</keyword>
<feature type="binding site" evidence="1">
    <location>
        <position position="219"/>
    </location>
    <ligand>
        <name>Fe cation</name>
        <dbReference type="ChEBI" id="CHEBI:24875"/>
    </ligand>
</feature>
<feature type="transmembrane region" description="Helical" evidence="1">
    <location>
        <begin position="9"/>
        <end position="31"/>
    </location>
</feature>
<name>A0A229FUG5_9BURK</name>
<gene>
    <name evidence="2" type="ORF">AOC33_00330</name>
</gene>
<evidence type="ECO:0000256" key="1">
    <source>
        <dbReference type="HAMAP-Rule" id="MF_02093"/>
    </source>
</evidence>
<keyword evidence="1" id="KW-1133">Transmembrane helix</keyword>
<dbReference type="NCBIfam" id="TIGR03753">
    <property type="entry name" value="blh_monoox"/>
    <property type="match status" value="1"/>
</dbReference>
<proteinExistence type="inferred from homology"/>
<evidence type="ECO:0000313" key="2">
    <source>
        <dbReference type="EMBL" id="OXL15584.1"/>
    </source>
</evidence>
<dbReference type="GO" id="GO:0010436">
    <property type="term" value="F:carotenoid dioxygenase activity"/>
    <property type="evidence" value="ECO:0007669"/>
    <property type="project" value="UniProtKB-UniRule"/>
</dbReference>
<dbReference type="GO" id="GO:0005886">
    <property type="term" value="C:plasma membrane"/>
    <property type="evidence" value="ECO:0007669"/>
    <property type="project" value="UniProtKB-SubCell"/>
</dbReference>
<comment type="function">
    <text evidence="1">Catalyzes the cleavage of beta-carotene at its central double bond (15,15') to yield two molecules of all-trans-retinal.</text>
</comment>
<feature type="transmembrane region" description="Helical" evidence="1">
    <location>
        <begin position="266"/>
        <end position="285"/>
    </location>
</feature>
<keyword evidence="1" id="KW-0472">Membrane</keyword>
<organism evidence="2 3">
    <name type="scientific">Polynucleobacter cosmopolitanus</name>
    <dbReference type="NCBI Taxonomy" id="351345"/>
    <lineage>
        <taxon>Bacteria</taxon>
        <taxon>Pseudomonadati</taxon>
        <taxon>Pseudomonadota</taxon>
        <taxon>Betaproteobacteria</taxon>
        <taxon>Burkholderiales</taxon>
        <taxon>Burkholderiaceae</taxon>
        <taxon>Polynucleobacter</taxon>
    </lineage>
</organism>
<comment type="cofactor">
    <cofactor evidence="1">
        <name>Fe(2+)</name>
        <dbReference type="ChEBI" id="CHEBI:29033"/>
    </cofactor>
</comment>